<dbReference type="Pfam" id="PF07370">
    <property type="entry name" value="DUF1489"/>
    <property type="match status" value="1"/>
</dbReference>
<proteinExistence type="predicted"/>
<dbReference type="eggNOG" id="COG5458">
    <property type="taxonomic scope" value="Bacteria"/>
</dbReference>
<evidence type="ECO:0000313" key="1">
    <source>
        <dbReference type="EMBL" id="CDN54176.1"/>
    </source>
</evidence>
<dbReference type="RefSeq" id="WP_038543098.1">
    <property type="nucleotide sequence ID" value="NZ_HG938355.1"/>
</dbReference>
<reference evidence="2" key="1">
    <citation type="journal article" date="2014" name="BMC Genomics">
        <title>Genome sequencing of two Neorhizobium galegae strains reveals a noeT gene responsible for the unusual acetylation of the nodulation factors.</title>
        <authorList>
            <person name="Osterman J."/>
            <person name="Marsh J."/>
            <person name="Laine P.K."/>
            <person name="Zeng Z."/>
            <person name="Alatalo E."/>
            <person name="Sullivan J.T."/>
            <person name="Young J.P."/>
            <person name="Thomas-Oates J."/>
            <person name="Paulin L."/>
            <person name="Lindstrom K."/>
        </authorList>
    </citation>
    <scope>NUCLEOTIDE SEQUENCE [LARGE SCALE GENOMIC DNA]</scope>
    <source>
        <strain evidence="2">HAMBI 1141</strain>
    </source>
</reference>
<gene>
    <name evidence="1" type="ORF">RG1141_CH18350</name>
</gene>
<name>A0A068T7Y4_NEOGA</name>
<dbReference type="AlphaFoldDB" id="A0A068T7Y4"/>
<dbReference type="PATRIC" id="fig|1028801.3.peg.1864"/>
<dbReference type="EMBL" id="HG938355">
    <property type="protein sequence ID" value="CDN54176.1"/>
    <property type="molecule type" value="Genomic_DNA"/>
</dbReference>
<evidence type="ECO:0000313" key="2">
    <source>
        <dbReference type="Proteomes" id="UP000028186"/>
    </source>
</evidence>
<organism evidence="1 2">
    <name type="scientific">Neorhizobium galegae bv. officinalis bv. officinalis str. HAMBI 1141</name>
    <dbReference type="NCBI Taxonomy" id="1028801"/>
    <lineage>
        <taxon>Bacteria</taxon>
        <taxon>Pseudomonadati</taxon>
        <taxon>Pseudomonadota</taxon>
        <taxon>Alphaproteobacteria</taxon>
        <taxon>Hyphomicrobiales</taxon>
        <taxon>Rhizobiaceae</taxon>
        <taxon>Rhizobium/Agrobacterium group</taxon>
        <taxon>Neorhizobium</taxon>
    </lineage>
</organism>
<sequence>MALHLIKLCVGADSIQDLQDWVAERALNAIAAGLEPHSIHTTRMVPKRMEELLDEGSLYWVIKGQVMARQKLLDIRTVTGDDGIQRCQLVLGPEVIETAPQPKRPFQGWRYLKSEEAPRDLGKLGEDVAALPEDLRRELAELGLL</sequence>
<accession>A0A068T7Y4</accession>
<protein>
    <submittedName>
        <fullName evidence="1">Uncharacterized conserved protein UCP032025</fullName>
    </submittedName>
</protein>
<dbReference type="PIRSF" id="PIRSF032025">
    <property type="entry name" value="UCP032025"/>
    <property type="match status" value="1"/>
</dbReference>
<dbReference type="KEGG" id="ngl:RG1141_CH18350"/>
<dbReference type="Proteomes" id="UP000028186">
    <property type="component" value="Chromosome I"/>
</dbReference>
<dbReference type="InterPro" id="IPR008320">
    <property type="entry name" value="UCP032025"/>
</dbReference>
<dbReference type="HOGENOM" id="CLU_130421_0_0_5"/>